<dbReference type="Pfam" id="PF00975">
    <property type="entry name" value="Thioesterase"/>
    <property type="match status" value="1"/>
</dbReference>
<dbReference type="SMART" id="SM00824">
    <property type="entry name" value="PKS_TE"/>
    <property type="match status" value="1"/>
</dbReference>
<dbReference type="InterPro" id="IPR001031">
    <property type="entry name" value="Thioesterase"/>
</dbReference>
<sequence>MSTDVMQIPDLLAGLAGRDIKVWVEGDRLRCNAPTGALTPEFRDQLRDRKSEIIGFLNLATASVRQQPAIVPLQPHGTRTPIYAVPGHIGVPFSFSALSRHLGDDQPFFALQPSGFDGQTEPMDRVEDIAEYFANQIVEFQPTGPYIIAGYCSGGATAFELARILSQRGASVPCLALFGPLDPSTYRDLPRLLYFFAKRRADPFLRALAKQPTFGAQLKYFGTRLLNPVERIRALLIHLRENKEAVQADPVLASRARLKATAITALKRYKPAPYAGRVCIFLPNKAWLRSGAAPYRWLRVAPQAEFYYGPEDCNGPLMLEEPDAPAFADLYRQSARKV</sequence>
<reference evidence="2" key="1">
    <citation type="submission" date="2016-07" db="EMBL/GenBank/DDBJ databases">
        <title>Microvirga ossetica sp. nov. a new species of rhizobia isolated from root nodules of the legume species Vicia alpestris Steven originated from North Ossetia region in the Caucasus.</title>
        <authorList>
            <person name="Safronova V.I."/>
            <person name="Kuznetsova I.G."/>
            <person name="Sazanova A.L."/>
            <person name="Belimov A."/>
            <person name="Andronov E."/>
            <person name="Osledkin Y.S."/>
            <person name="Onishchuk O.P."/>
            <person name="Kurchak O.N."/>
            <person name="Shaposhnikov A.I."/>
            <person name="Willems A."/>
            <person name="Tikhonovich I.A."/>
        </authorList>
    </citation>
    <scope>NUCLEOTIDE SEQUENCE [LARGE SCALE GENOMIC DNA]</scope>
    <source>
        <strain evidence="2">V5/3M</strain>
    </source>
</reference>
<name>A0A1B2EAA3_9HYPH</name>
<dbReference type="KEGG" id="moc:BB934_00605"/>
<dbReference type="Pfam" id="PF18563">
    <property type="entry name" value="TubC_N"/>
    <property type="match status" value="1"/>
</dbReference>
<proteinExistence type="predicted"/>
<dbReference type="InterPro" id="IPR041464">
    <property type="entry name" value="TubC_N"/>
</dbReference>
<dbReference type="OrthoDB" id="9778690at2"/>
<dbReference type="Gene3D" id="1.10.10.1830">
    <property type="entry name" value="Non-ribosomal peptide synthase, adenylation domain"/>
    <property type="match status" value="1"/>
</dbReference>
<protein>
    <submittedName>
        <fullName evidence="2">Thioesterase</fullName>
    </submittedName>
</protein>
<dbReference type="SUPFAM" id="SSF53474">
    <property type="entry name" value="alpha/beta-Hydrolases"/>
    <property type="match status" value="1"/>
</dbReference>
<evidence type="ECO:0000259" key="1">
    <source>
        <dbReference type="SMART" id="SM00824"/>
    </source>
</evidence>
<dbReference type="EMBL" id="CP016616">
    <property type="protein sequence ID" value="ANY76900.1"/>
    <property type="molecule type" value="Genomic_DNA"/>
</dbReference>
<evidence type="ECO:0000313" key="2">
    <source>
        <dbReference type="EMBL" id="ANY76900.1"/>
    </source>
</evidence>
<feature type="domain" description="Thioesterase TesA-like" evidence="1">
    <location>
        <begin position="83"/>
        <end position="236"/>
    </location>
</feature>
<accession>A0A1B2EAA3</accession>
<dbReference type="AlphaFoldDB" id="A0A1B2EAA3"/>
<dbReference type="Gene3D" id="3.40.50.1820">
    <property type="entry name" value="alpha/beta hydrolase"/>
    <property type="match status" value="1"/>
</dbReference>
<gene>
    <name evidence="2" type="ORF">BB934_00605</name>
</gene>
<dbReference type="InterPro" id="IPR044894">
    <property type="entry name" value="TubC_N_sf"/>
</dbReference>
<dbReference type="InterPro" id="IPR020802">
    <property type="entry name" value="TesA-like"/>
</dbReference>
<organism evidence="2">
    <name type="scientific">Microvirga ossetica</name>
    <dbReference type="NCBI Taxonomy" id="1882682"/>
    <lineage>
        <taxon>Bacteria</taxon>
        <taxon>Pseudomonadati</taxon>
        <taxon>Pseudomonadota</taxon>
        <taxon>Alphaproteobacteria</taxon>
        <taxon>Hyphomicrobiales</taxon>
        <taxon>Methylobacteriaceae</taxon>
        <taxon>Microvirga</taxon>
    </lineage>
</organism>
<dbReference type="InterPro" id="IPR029058">
    <property type="entry name" value="AB_hydrolase_fold"/>
</dbReference>